<name>A0A1I3NG19_9BACL</name>
<keyword evidence="2" id="KW-1133">Transmembrane helix</keyword>
<dbReference type="EMBL" id="FORR01000004">
    <property type="protein sequence ID" value="SFJ07756.1"/>
    <property type="molecule type" value="Genomic_DNA"/>
</dbReference>
<keyword evidence="4" id="KW-1185">Reference proteome</keyword>
<evidence type="ECO:0000256" key="1">
    <source>
        <dbReference type="SAM" id="MobiDB-lite"/>
    </source>
</evidence>
<dbReference type="RefSeq" id="WP_093228866.1">
    <property type="nucleotide sequence ID" value="NZ_FORR01000004.1"/>
</dbReference>
<evidence type="ECO:0000313" key="4">
    <source>
        <dbReference type="Proteomes" id="UP000199545"/>
    </source>
</evidence>
<organism evidence="3 4">
    <name type="scientific">Thermoflavimicrobium dichotomicum</name>
    <dbReference type="NCBI Taxonomy" id="46223"/>
    <lineage>
        <taxon>Bacteria</taxon>
        <taxon>Bacillati</taxon>
        <taxon>Bacillota</taxon>
        <taxon>Bacilli</taxon>
        <taxon>Bacillales</taxon>
        <taxon>Thermoactinomycetaceae</taxon>
        <taxon>Thermoflavimicrobium</taxon>
    </lineage>
</organism>
<keyword evidence="2" id="KW-0472">Membrane</keyword>
<keyword evidence="2" id="KW-0812">Transmembrane</keyword>
<dbReference type="InterPro" id="IPR055338">
    <property type="entry name" value="YqfX-like"/>
</dbReference>
<sequence length="125" mass="13687">MDKEIRKPADQKAKHESDVAGRLDADKDDVEFATSYGAPLSRDMVNDRKDQDVGVKEDNGRALGITGLIISIISFFLWPFILAPAGIIIGGIAIRRGSTFGWWAVGIGLLSLIIMTIALPFRIIF</sequence>
<dbReference type="STRING" id="46223.SAMN05421852_104112"/>
<evidence type="ECO:0008006" key="5">
    <source>
        <dbReference type="Google" id="ProtNLM"/>
    </source>
</evidence>
<proteinExistence type="predicted"/>
<dbReference type="Proteomes" id="UP000199545">
    <property type="component" value="Unassembled WGS sequence"/>
</dbReference>
<dbReference type="AlphaFoldDB" id="A0A1I3NG19"/>
<gene>
    <name evidence="3" type="ORF">SAMN05421852_104112</name>
</gene>
<evidence type="ECO:0000313" key="3">
    <source>
        <dbReference type="EMBL" id="SFJ07756.1"/>
    </source>
</evidence>
<dbReference type="OrthoDB" id="2943217at2"/>
<evidence type="ECO:0000256" key="2">
    <source>
        <dbReference type="SAM" id="Phobius"/>
    </source>
</evidence>
<accession>A0A1I3NG19</accession>
<feature type="transmembrane region" description="Helical" evidence="2">
    <location>
        <begin position="100"/>
        <end position="121"/>
    </location>
</feature>
<dbReference type="PANTHER" id="PTHR40040:SF1">
    <property type="entry name" value="MEMBRANE PROTEIN"/>
    <property type="match status" value="1"/>
</dbReference>
<feature type="region of interest" description="Disordered" evidence="1">
    <location>
        <begin position="1"/>
        <end position="20"/>
    </location>
</feature>
<reference evidence="3 4" key="1">
    <citation type="submission" date="2016-10" db="EMBL/GenBank/DDBJ databases">
        <authorList>
            <person name="de Groot N.N."/>
        </authorList>
    </citation>
    <scope>NUCLEOTIDE SEQUENCE [LARGE SCALE GENOMIC DNA]</scope>
    <source>
        <strain evidence="3 4">DSM 44778</strain>
    </source>
</reference>
<feature type="transmembrane region" description="Helical" evidence="2">
    <location>
        <begin position="68"/>
        <end position="94"/>
    </location>
</feature>
<dbReference type="PANTHER" id="PTHR40040">
    <property type="entry name" value="SMALL HYDROPHOBIC PROTEIN-RELATED"/>
    <property type="match status" value="1"/>
</dbReference>
<protein>
    <recommendedName>
        <fullName evidence="5">DUF4190 domain-containing protein</fullName>
    </recommendedName>
</protein>